<dbReference type="PANTHER" id="PTHR35041">
    <property type="entry name" value="MEDIATOR OF RNA POLYMERASE II TRANSCRIPTION SUBUNIT 1"/>
    <property type="match status" value="1"/>
</dbReference>
<proteinExistence type="predicted"/>
<dbReference type="PANTHER" id="PTHR35041:SF6">
    <property type="entry name" value="FORMYLMETHIONINE DEFORMYLASE-LIKE PROTEIN-RELATED"/>
    <property type="match status" value="1"/>
</dbReference>
<comment type="caution">
    <text evidence="2">The sequence shown here is derived from an EMBL/GenBank/DDBJ whole genome shotgun (WGS) entry which is preliminary data.</text>
</comment>
<name>A0A4Q4MV89_9PLEO</name>
<feature type="transmembrane region" description="Helical" evidence="1">
    <location>
        <begin position="61"/>
        <end position="86"/>
    </location>
</feature>
<evidence type="ECO:0000313" key="3">
    <source>
        <dbReference type="Proteomes" id="UP000292402"/>
    </source>
</evidence>
<dbReference type="AlphaFoldDB" id="A0A4Q4MV89"/>
<dbReference type="EMBL" id="PDXA01000004">
    <property type="protein sequence ID" value="RYN58959.1"/>
    <property type="molecule type" value="Genomic_DNA"/>
</dbReference>
<dbReference type="Proteomes" id="UP000292402">
    <property type="component" value="Unassembled WGS sequence"/>
</dbReference>
<sequence length="525" mass="58206">MAFARTFSLLLVISASQAFNQLLWWYLRRQRLSVSKIDALFSLSTGPLKLYRLDILRRVPVLWIFGLFFPLVPIITTIFPAGALVVDLYPFPQTNTTEVPTLDIDYHGNGSAVAFFQNAMFTPGFDGEYRWPADRLKGLARKTLLQGAFLTRPSPCGLNCSYTLTFAAPSLRCAEVTTMPNLTSATLPIAFGNTFINLKDSDPTHYNYMGAPVLSRDAVFGQSADSPFSFVVSYRAPNDDDYQFINCVTMDAKYNAEVEYKNGTQSINVTVTDEKPLNASPLVAGQLFYDLMNSEPRTDPVKYPTQDRNRTENEILDLMHGTQVRAISDAMLYCLSGYIQQYGLEAQQIEDTVIHETPLAVPIRNDTHYRFIDVRLKLSPAVIEELMQNTTLSIFNDATNMTQTMVNTTSYENAYVFKEPERLIASYAALLATYLVFATLGLVALVQNGVAADSGVFLQVLCATANGNSILNKLAKQACLGGSANHPQELLDLEVQFGQVKEDKDLAAFGTAAEVTELKKGGSYR</sequence>
<organism evidence="2 3">
    <name type="scientific">Alternaria tenuissima</name>
    <dbReference type="NCBI Taxonomy" id="119927"/>
    <lineage>
        <taxon>Eukaryota</taxon>
        <taxon>Fungi</taxon>
        <taxon>Dikarya</taxon>
        <taxon>Ascomycota</taxon>
        <taxon>Pezizomycotina</taxon>
        <taxon>Dothideomycetes</taxon>
        <taxon>Pleosporomycetidae</taxon>
        <taxon>Pleosporales</taxon>
        <taxon>Pleosporineae</taxon>
        <taxon>Pleosporaceae</taxon>
        <taxon>Alternaria</taxon>
        <taxon>Alternaria sect. Alternaria</taxon>
        <taxon>Alternaria alternata complex</taxon>
    </lineage>
</organism>
<feature type="transmembrane region" description="Helical" evidence="1">
    <location>
        <begin position="424"/>
        <end position="446"/>
    </location>
</feature>
<accession>A0A4Q4MV89</accession>
<gene>
    <name evidence="2" type="ORF">AA0114_g1835</name>
</gene>
<keyword evidence="1" id="KW-1133">Transmembrane helix</keyword>
<evidence type="ECO:0000256" key="1">
    <source>
        <dbReference type="SAM" id="Phobius"/>
    </source>
</evidence>
<protein>
    <submittedName>
        <fullName evidence="2">Uncharacterized protein</fullName>
    </submittedName>
</protein>
<reference evidence="3" key="1">
    <citation type="journal article" date="2019" name="bioRxiv">
        <title>Genomics, evolutionary history and diagnostics of the Alternaria alternata species group including apple and Asian pear pathotypes.</title>
        <authorList>
            <person name="Armitage A.D."/>
            <person name="Cockerton H.M."/>
            <person name="Sreenivasaprasad S."/>
            <person name="Woodhall J.W."/>
            <person name="Lane C.R."/>
            <person name="Harrison R.J."/>
            <person name="Clarkson J.P."/>
        </authorList>
    </citation>
    <scope>NUCLEOTIDE SEQUENCE [LARGE SCALE GENOMIC DNA]</scope>
    <source>
        <strain evidence="3">FERA 1082</strain>
    </source>
</reference>
<evidence type="ECO:0000313" key="2">
    <source>
        <dbReference type="EMBL" id="RYN58959.1"/>
    </source>
</evidence>
<keyword evidence="1" id="KW-0812">Transmembrane</keyword>
<keyword evidence="1" id="KW-0472">Membrane</keyword>